<dbReference type="AlphaFoldDB" id="A0A8S4R0Z4"/>
<keyword evidence="3" id="KW-1185">Reference proteome</keyword>
<dbReference type="Proteomes" id="UP000838756">
    <property type="component" value="Unassembled WGS sequence"/>
</dbReference>
<evidence type="ECO:0000313" key="2">
    <source>
        <dbReference type="EMBL" id="CAH2228580.1"/>
    </source>
</evidence>
<dbReference type="PANTHER" id="PTHR24095">
    <property type="entry name" value="ACETYL-COENZYME A SYNTHETASE"/>
    <property type="match status" value="1"/>
</dbReference>
<comment type="caution">
    <text evidence="2">The sequence shown here is derived from an EMBL/GenBank/DDBJ whole genome shotgun (WGS) entry which is preliminary data.</text>
</comment>
<dbReference type="GO" id="GO:0006085">
    <property type="term" value="P:acetyl-CoA biosynthetic process"/>
    <property type="evidence" value="ECO:0007669"/>
    <property type="project" value="TreeGrafter"/>
</dbReference>
<dbReference type="OrthoDB" id="1706066at2759"/>
<evidence type="ECO:0000259" key="1">
    <source>
        <dbReference type="Pfam" id="PF16177"/>
    </source>
</evidence>
<sequence>MSRVYKPTDYVVNKSWVPTLQKYKEMYKKSIDDPEAFWSKIASEFHWEIPYQPGNFVSYNFDVDKGDIFIKWMEGAVTNVCFNLLDRNVRNGHGDKIAYYW</sequence>
<dbReference type="EMBL" id="CAKXAJ010024276">
    <property type="protein sequence ID" value="CAH2228580.1"/>
    <property type="molecule type" value="Genomic_DNA"/>
</dbReference>
<dbReference type="Gene3D" id="3.40.50.12780">
    <property type="entry name" value="N-terminal domain of ligase-like"/>
    <property type="match status" value="1"/>
</dbReference>
<evidence type="ECO:0000313" key="3">
    <source>
        <dbReference type="Proteomes" id="UP000838756"/>
    </source>
</evidence>
<dbReference type="Pfam" id="PF16177">
    <property type="entry name" value="ACAS_N"/>
    <property type="match status" value="1"/>
</dbReference>
<organism evidence="2 3">
    <name type="scientific">Pararge aegeria aegeria</name>
    <dbReference type="NCBI Taxonomy" id="348720"/>
    <lineage>
        <taxon>Eukaryota</taxon>
        <taxon>Metazoa</taxon>
        <taxon>Ecdysozoa</taxon>
        <taxon>Arthropoda</taxon>
        <taxon>Hexapoda</taxon>
        <taxon>Insecta</taxon>
        <taxon>Pterygota</taxon>
        <taxon>Neoptera</taxon>
        <taxon>Endopterygota</taxon>
        <taxon>Lepidoptera</taxon>
        <taxon>Glossata</taxon>
        <taxon>Ditrysia</taxon>
        <taxon>Papilionoidea</taxon>
        <taxon>Nymphalidae</taxon>
        <taxon>Satyrinae</taxon>
        <taxon>Satyrini</taxon>
        <taxon>Parargina</taxon>
        <taxon>Pararge</taxon>
    </lineage>
</organism>
<gene>
    <name evidence="2" type="primary">jg4315</name>
    <name evidence="2" type="ORF">PAEG_LOCUS8377</name>
</gene>
<accession>A0A8S4R0Z4</accession>
<dbReference type="InterPro" id="IPR032387">
    <property type="entry name" value="ACAS_N"/>
</dbReference>
<protein>
    <submittedName>
        <fullName evidence="2">Jg4315 protein</fullName>
    </submittedName>
</protein>
<dbReference type="SUPFAM" id="SSF56801">
    <property type="entry name" value="Acetyl-CoA synthetase-like"/>
    <property type="match status" value="1"/>
</dbReference>
<dbReference type="InterPro" id="IPR042099">
    <property type="entry name" value="ANL_N_sf"/>
</dbReference>
<feature type="domain" description="Acetyl-coenzyme A synthetase N-terminal" evidence="1">
    <location>
        <begin position="23"/>
        <end position="83"/>
    </location>
</feature>
<reference evidence="2" key="1">
    <citation type="submission" date="2022-03" db="EMBL/GenBank/DDBJ databases">
        <authorList>
            <person name="Lindestad O."/>
        </authorList>
    </citation>
    <scope>NUCLEOTIDE SEQUENCE</scope>
</reference>
<name>A0A8S4R0Z4_9NEOP</name>
<dbReference type="PANTHER" id="PTHR24095:SF244">
    <property type="entry name" value="ACETYL-COENZYME A SYNTHETASE"/>
    <property type="match status" value="1"/>
</dbReference>
<dbReference type="GO" id="GO:0003987">
    <property type="term" value="F:acetate-CoA ligase activity"/>
    <property type="evidence" value="ECO:0007669"/>
    <property type="project" value="TreeGrafter"/>
</dbReference>
<proteinExistence type="predicted"/>